<dbReference type="RefSeq" id="WP_111730659.1">
    <property type="nucleotide sequence ID" value="NZ_QHKO01000007.1"/>
</dbReference>
<dbReference type="OrthoDB" id="5494450at2"/>
<dbReference type="EMBL" id="QHKO01000007">
    <property type="protein sequence ID" value="RAL20928.1"/>
    <property type="molecule type" value="Genomic_DNA"/>
</dbReference>
<dbReference type="InterPro" id="IPR055531">
    <property type="entry name" value="DUF7107"/>
</dbReference>
<proteinExistence type="predicted"/>
<feature type="chain" id="PRO_5016341081" description="DUF7107 domain-containing protein" evidence="2">
    <location>
        <begin position="18"/>
        <end position="300"/>
    </location>
</feature>
<evidence type="ECO:0000256" key="2">
    <source>
        <dbReference type="SAM" id="SignalP"/>
    </source>
</evidence>
<sequence length="300" mass="31600">MVAMFKALVMTALIVFASGCLIVEEAHLESEDGEIGCECQRDTDCNSGVCDDDVCVAPVCRWSSDCDDDERCVNGRCADDDSPGDAGEEPDTDTDEEPDTDAGEEPDTGEDCPDTDEPGTCESCGGCGDLDRCVLNNECPFGALCLDGDCRLACTDDAQCPNTEICTDGICQPDRQGGDQCVYDEDCGQGRCINGFCLERCTDASSCADGESCLNGTCRPDHSTGPQCRVGADCNPDEDCVNARCRAACTCDEDCQAIGGATDTCEQGYCVAAHESQPECTLGSDCADNSRCLDGLCVPF</sequence>
<evidence type="ECO:0000313" key="5">
    <source>
        <dbReference type="Proteomes" id="UP000249169"/>
    </source>
</evidence>
<comment type="caution">
    <text evidence="4">The sequence shown here is derived from an EMBL/GenBank/DDBJ whole genome shotgun (WGS) entry which is preliminary data.</text>
</comment>
<feature type="domain" description="DUF7107" evidence="3">
    <location>
        <begin position="154"/>
        <end position="198"/>
    </location>
</feature>
<name>A0A328C3Q7_9DELT</name>
<dbReference type="AlphaFoldDB" id="A0A328C3Q7"/>
<dbReference type="Pfam" id="PF23416">
    <property type="entry name" value="DUF7107"/>
    <property type="match status" value="1"/>
</dbReference>
<dbReference type="PROSITE" id="PS51257">
    <property type="entry name" value="PROKAR_LIPOPROTEIN"/>
    <property type="match status" value="1"/>
</dbReference>
<organism evidence="4 5">
    <name type="scientific">Lujinxingia litoralis</name>
    <dbReference type="NCBI Taxonomy" id="2211119"/>
    <lineage>
        <taxon>Bacteria</taxon>
        <taxon>Deltaproteobacteria</taxon>
        <taxon>Bradymonadales</taxon>
        <taxon>Lujinxingiaceae</taxon>
        <taxon>Lujinxingia</taxon>
    </lineage>
</organism>
<gene>
    <name evidence="4" type="ORF">DL240_14735</name>
</gene>
<keyword evidence="5" id="KW-1185">Reference proteome</keyword>
<accession>A0A328C3Q7</accession>
<protein>
    <recommendedName>
        <fullName evidence="3">DUF7107 domain-containing protein</fullName>
    </recommendedName>
</protein>
<evidence type="ECO:0000256" key="1">
    <source>
        <dbReference type="SAM" id="MobiDB-lite"/>
    </source>
</evidence>
<evidence type="ECO:0000313" key="4">
    <source>
        <dbReference type="EMBL" id="RAL20928.1"/>
    </source>
</evidence>
<feature type="region of interest" description="Disordered" evidence="1">
    <location>
        <begin position="80"/>
        <end position="117"/>
    </location>
</feature>
<dbReference type="Proteomes" id="UP000249169">
    <property type="component" value="Unassembled WGS sequence"/>
</dbReference>
<feature type="signal peptide" evidence="2">
    <location>
        <begin position="1"/>
        <end position="17"/>
    </location>
</feature>
<reference evidence="4 5" key="1">
    <citation type="submission" date="2018-05" db="EMBL/GenBank/DDBJ databases">
        <title>Lujinxingia marina gen. nov. sp. nov., a new facultative anaerobic member of the class Deltaproteobacteria, and proposal of Lujinxingaceae fam. nov.</title>
        <authorList>
            <person name="Li C.-M."/>
        </authorList>
    </citation>
    <scope>NUCLEOTIDE SEQUENCE [LARGE SCALE GENOMIC DNA]</scope>
    <source>
        <strain evidence="4 5">B210</strain>
    </source>
</reference>
<evidence type="ECO:0000259" key="3">
    <source>
        <dbReference type="Pfam" id="PF23416"/>
    </source>
</evidence>
<keyword evidence="2" id="KW-0732">Signal</keyword>